<evidence type="ECO:0000256" key="7">
    <source>
        <dbReference type="ARBA" id="ARBA00023065"/>
    </source>
</evidence>
<evidence type="ECO:0000256" key="5">
    <source>
        <dbReference type="ARBA" id="ARBA00022781"/>
    </source>
</evidence>
<evidence type="ECO:0000256" key="6">
    <source>
        <dbReference type="ARBA" id="ARBA00022989"/>
    </source>
</evidence>
<keyword evidence="4 9" id="KW-0812">Transmembrane</keyword>
<dbReference type="GO" id="GO:0051117">
    <property type="term" value="F:ATPase binding"/>
    <property type="evidence" value="ECO:0007669"/>
    <property type="project" value="TreeGrafter"/>
</dbReference>
<feature type="transmembrane region" description="Helical" evidence="9">
    <location>
        <begin position="721"/>
        <end position="745"/>
    </location>
</feature>
<organism evidence="10 11">
    <name type="scientific">Hypsibius exemplaris</name>
    <name type="common">Freshwater tardigrade</name>
    <dbReference type="NCBI Taxonomy" id="2072580"/>
    <lineage>
        <taxon>Eukaryota</taxon>
        <taxon>Metazoa</taxon>
        <taxon>Ecdysozoa</taxon>
        <taxon>Tardigrada</taxon>
        <taxon>Eutardigrada</taxon>
        <taxon>Parachela</taxon>
        <taxon>Hypsibioidea</taxon>
        <taxon>Hypsibiidae</taxon>
        <taxon>Hypsibius</taxon>
    </lineage>
</organism>
<reference evidence="11" key="1">
    <citation type="submission" date="2017-01" db="EMBL/GenBank/DDBJ databases">
        <title>Comparative genomics of anhydrobiosis in the tardigrade Hypsibius dujardini.</title>
        <authorList>
            <person name="Yoshida Y."/>
            <person name="Koutsovoulos G."/>
            <person name="Laetsch D."/>
            <person name="Stevens L."/>
            <person name="Kumar S."/>
            <person name="Horikawa D."/>
            <person name="Ishino K."/>
            <person name="Komine S."/>
            <person name="Tomita M."/>
            <person name="Blaxter M."/>
            <person name="Arakawa K."/>
        </authorList>
    </citation>
    <scope>NUCLEOTIDE SEQUENCE [LARGE SCALE GENOMIC DNA]</scope>
    <source>
        <strain evidence="11">Z151</strain>
    </source>
</reference>
<dbReference type="OrthoDB" id="10264220at2759"/>
<proteinExistence type="inferred from homology"/>
<evidence type="ECO:0000256" key="1">
    <source>
        <dbReference type="ARBA" id="ARBA00004141"/>
    </source>
</evidence>
<dbReference type="Pfam" id="PF01496">
    <property type="entry name" value="V_ATPase_I"/>
    <property type="match status" value="2"/>
</dbReference>
<evidence type="ECO:0000256" key="8">
    <source>
        <dbReference type="ARBA" id="ARBA00023136"/>
    </source>
</evidence>
<comment type="similarity">
    <text evidence="2 9">Belongs to the V-ATPase 116 kDa subunit family.</text>
</comment>
<evidence type="ECO:0000313" key="10">
    <source>
        <dbReference type="EMBL" id="OQV20904.1"/>
    </source>
</evidence>
<feature type="transmembrane region" description="Helical" evidence="9">
    <location>
        <begin position="544"/>
        <end position="567"/>
    </location>
</feature>
<dbReference type="EMBL" id="MTYJ01000027">
    <property type="protein sequence ID" value="OQV20904.1"/>
    <property type="molecule type" value="Genomic_DNA"/>
</dbReference>
<dbReference type="InterPro" id="IPR026028">
    <property type="entry name" value="V-type_ATPase_116kDa_su_euka"/>
</dbReference>
<feature type="transmembrane region" description="Helical" evidence="9">
    <location>
        <begin position="358"/>
        <end position="383"/>
    </location>
</feature>
<dbReference type="GO" id="GO:0046961">
    <property type="term" value="F:proton-transporting ATPase activity, rotational mechanism"/>
    <property type="evidence" value="ECO:0007669"/>
    <property type="project" value="InterPro"/>
</dbReference>
<dbReference type="GO" id="GO:0000220">
    <property type="term" value="C:vacuolar proton-transporting V-type ATPase, V0 domain"/>
    <property type="evidence" value="ECO:0007669"/>
    <property type="project" value="InterPro"/>
</dbReference>
<feature type="transmembrane region" description="Helical" evidence="9">
    <location>
        <begin position="622"/>
        <end position="641"/>
    </location>
</feature>
<comment type="function">
    <text evidence="9">Essential component of the vacuolar proton pump (V-ATPase), a multimeric enzyme that catalyzes the translocation of protons across the membranes. Required for assembly and activity of the V-ATPase.</text>
</comment>
<protein>
    <recommendedName>
        <fullName evidence="9">V-type proton ATPase subunit a</fullName>
    </recommendedName>
</protein>
<feature type="transmembrane region" description="Helical" evidence="9">
    <location>
        <begin position="404"/>
        <end position="422"/>
    </location>
</feature>
<keyword evidence="11" id="KW-1185">Reference proteome</keyword>
<comment type="subcellular location">
    <subcellularLocation>
        <location evidence="1">Membrane</location>
        <topology evidence="1">Multi-pass membrane protein</topology>
    </subcellularLocation>
</comment>
<dbReference type="PANTHER" id="PTHR11629">
    <property type="entry name" value="VACUOLAR PROTON ATPASES"/>
    <property type="match status" value="1"/>
</dbReference>
<evidence type="ECO:0000256" key="4">
    <source>
        <dbReference type="ARBA" id="ARBA00022692"/>
    </source>
</evidence>
<keyword evidence="6 9" id="KW-1133">Transmembrane helix</keyword>
<feature type="transmembrane region" description="Helical" evidence="9">
    <location>
        <begin position="513"/>
        <end position="532"/>
    </location>
</feature>
<keyword evidence="7 9" id="KW-0406">Ion transport</keyword>
<dbReference type="GO" id="GO:0005886">
    <property type="term" value="C:plasma membrane"/>
    <property type="evidence" value="ECO:0007669"/>
    <property type="project" value="TreeGrafter"/>
</dbReference>
<dbReference type="PANTHER" id="PTHR11629:SF63">
    <property type="entry name" value="V-TYPE PROTON ATPASE SUBUNIT A"/>
    <property type="match status" value="1"/>
</dbReference>
<dbReference type="InterPro" id="IPR002490">
    <property type="entry name" value="V-ATPase_116kDa_su"/>
</dbReference>
<comment type="caution">
    <text evidence="10">The sequence shown here is derived from an EMBL/GenBank/DDBJ whole genome shotgun (WGS) entry which is preliminary data.</text>
</comment>
<sequence length="785" mass="89010">MVMCQLILQSESAYSILAELGDAGVLHFCDVSVNDAQFRRIFVNEIFACVEMERILDSLSLAVAHLKVSPYFIHLPTPSPREYVTLLENLAEIKVDVFKVKDYMSMLEDRKMDLQLQADVFRQIDIFLQQANVVLPSPNQLANSDDQGGATIAEEKTALLHHKISSSLKLQFVNSDMQSNITGAQLKVKVEKACIAYRAKLYPFIAYPQEREEAQNRLRTEVSDIITVLEESKEHQRKLLADIASKLPAWRSKVRKLKAIFYTMSLFNLDLSDHCLIGECWCPAEEQTTARAAIERGSELAGASKPSLLLNIFTTKQPPTYNKTSEFTRGFQKVVDAYGIPTYKEVNPACFTTTTFPFLFGVMFGDVGHGTIMMLMALFMVIFQKFIMERNIHKSEMLGMLFDGRYIILLMGFFSIYAGFIYNDAFGNAFNIFGSSWRVGNNADLDQFLAQIPHSIKANATLFSEEIQAFETSLDPGSNFKAKTPYPYGIDPIWELAKNQVSFTNSFKMKMSVIFAVLHMSFGITLSCFNYAHHKEYMAILLEYIPQILFLWCMFGYLVVIIFYKWIHFVAEPYGCAPSLLSAFINMFMVIMKSLEDNKINPDGSVCLANKFYQNQDTLQKVLLVIIILCIPVMLLVVPLIKRHRQNLADEEHQQEGHGAQGFGDVMVVQGIHTIEFCLGVVSNTASYLRLWALGLAHAQLADVLWTKVLNEAFTLVGSGWIGIVPLFIIFAIWAAFSLCILVFMEGMSAFLHTLRLHWVEFQNKFYAGEGYLYAPFSFRDLLDL</sequence>
<evidence type="ECO:0000256" key="2">
    <source>
        <dbReference type="ARBA" id="ARBA00009904"/>
    </source>
</evidence>
<dbReference type="PIRSF" id="PIRSF001293">
    <property type="entry name" value="ATP6V0A1"/>
    <property type="match status" value="1"/>
</dbReference>
<dbReference type="Proteomes" id="UP000192578">
    <property type="component" value="Unassembled WGS sequence"/>
</dbReference>
<evidence type="ECO:0000313" key="11">
    <source>
        <dbReference type="Proteomes" id="UP000192578"/>
    </source>
</evidence>
<gene>
    <name evidence="10" type="ORF">BV898_05244</name>
</gene>
<feature type="transmembrane region" description="Helical" evidence="9">
    <location>
        <begin position="573"/>
        <end position="592"/>
    </location>
</feature>
<evidence type="ECO:0000256" key="9">
    <source>
        <dbReference type="RuleBase" id="RU361189"/>
    </source>
</evidence>
<evidence type="ECO:0000256" key="3">
    <source>
        <dbReference type="ARBA" id="ARBA00022448"/>
    </source>
</evidence>
<dbReference type="AlphaFoldDB" id="A0A1W0X0A2"/>
<keyword evidence="8 9" id="KW-0472">Membrane</keyword>
<keyword evidence="5 9" id="KW-0375">Hydrogen ion transport</keyword>
<dbReference type="GO" id="GO:0007035">
    <property type="term" value="P:vacuolar acidification"/>
    <property type="evidence" value="ECO:0007669"/>
    <property type="project" value="TreeGrafter"/>
</dbReference>
<keyword evidence="3 9" id="KW-0813">Transport</keyword>
<accession>A0A1W0X0A2</accession>
<name>A0A1W0X0A2_HYPEX</name>